<feature type="domain" description="Beta-xylosidase C-terminal Concanavalin A-like" evidence="8">
    <location>
        <begin position="329"/>
        <end position="503"/>
    </location>
</feature>
<protein>
    <submittedName>
        <fullName evidence="9">Family 43 glycosylhydrolase</fullName>
    </submittedName>
</protein>
<evidence type="ECO:0000256" key="7">
    <source>
        <dbReference type="SAM" id="SignalP"/>
    </source>
</evidence>
<gene>
    <name evidence="9" type="ORF">N2K84_17470</name>
</gene>
<dbReference type="AlphaFoldDB" id="A0AA42CAZ9"/>
<dbReference type="EMBL" id="JAPAAF010000040">
    <property type="protein sequence ID" value="MCW0484532.1"/>
    <property type="molecule type" value="Genomic_DNA"/>
</dbReference>
<evidence type="ECO:0000256" key="2">
    <source>
        <dbReference type="ARBA" id="ARBA00022801"/>
    </source>
</evidence>
<name>A0AA42CAZ9_9BACT</name>
<dbReference type="CDD" id="cd09002">
    <property type="entry name" value="GH43_XYL-like"/>
    <property type="match status" value="1"/>
</dbReference>
<feature type="active site" description="Proton donor" evidence="4">
    <location>
        <position position="196"/>
    </location>
</feature>
<dbReference type="SUPFAM" id="SSF49899">
    <property type="entry name" value="Concanavalin A-like lectins/glucanases"/>
    <property type="match status" value="1"/>
</dbReference>
<evidence type="ECO:0000256" key="6">
    <source>
        <dbReference type="RuleBase" id="RU361187"/>
    </source>
</evidence>
<dbReference type="InterPro" id="IPR006710">
    <property type="entry name" value="Glyco_hydro_43"/>
</dbReference>
<dbReference type="InterPro" id="IPR041542">
    <property type="entry name" value="GH43_C2"/>
</dbReference>
<keyword evidence="10" id="KW-1185">Reference proteome</keyword>
<dbReference type="Proteomes" id="UP001163821">
    <property type="component" value="Unassembled WGS sequence"/>
</dbReference>
<keyword evidence="7" id="KW-0732">Signal</keyword>
<dbReference type="InterPro" id="IPR013320">
    <property type="entry name" value="ConA-like_dom_sf"/>
</dbReference>
<evidence type="ECO:0000256" key="1">
    <source>
        <dbReference type="ARBA" id="ARBA00009865"/>
    </source>
</evidence>
<evidence type="ECO:0000259" key="8">
    <source>
        <dbReference type="Pfam" id="PF17851"/>
    </source>
</evidence>
<reference evidence="9" key="1">
    <citation type="submission" date="2022-10" db="EMBL/GenBank/DDBJ databases">
        <title>Gaoshiqiia sediminis gen. nov., sp. nov., isolated from coastal sediment.</title>
        <authorList>
            <person name="Yu W.X."/>
            <person name="Mu D.S."/>
            <person name="Du J.Z."/>
            <person name="Liang Y.Q."/>
        </authorList>
    </citation>
    <scope>NUCLEOTIDE SEQUENCE</scope>
    <source>
        <strain evidence="9">A06</strain>
    </source>
</reference>
<dbReference type="GO" id="GO:0005975">
    <property type="term" value="P:carbohydrate metabolic process"/>
    <property type="evidence" value="ECO:0007669"/>
    <property type="project" value="InterPro"/>
</dbReference>
<dbReference type="Gene3D" id="2.115.10.20">
    <property type="entry name" value="Glycosyl hydrolase domain, family 43"/>
    <property type="match status" value="1"/>
</dbReference>
<organism evidence="9 10">
    <name type="scientific">Gaoshiqia sediminis</name>
    <dbReference type="NCBI Taxonomy" id="2986998"/>
    <lineage>
        <taxon>Bacteria</taxon>
        <taxon>Pseudomonadati</taxon>
        <taxon>Bacteroidota</taxon>
        <taxon>Bacteroidia</taxon>
        <taxon>Marinilabiliales</taxon>
        <taxon>Prolixibacteraceae</taxon>
        <taxon>Gaoshiqia</taxon>
    </lineage>
</organism>
<dbReference type="InterPro" id="IPR023296">
    <property type="entry name" value="Glyco_hydro_beta-prop_sf"/>
</dbReference>
<sequence>MKVIIKPILVILFFQLTFHVKAQYQTQPCDKGDGYYLNPVFAGDYPDPSIMRDGDTYYMVHSSFEYYPGLTVWESKDLINWNPVTSALHKYIGSVWAPDIAKYKDKYYIYFPANDKIYVVVADSINGQWSDPIDLNIKAIDPGHVVDENGKRYLYFNSGGYVQLSDDGLSVVGEITHSYDGWPIPRDWSIELFALEGPKLTKHGDYYYLTVAEGGTAGPATGHMIISARSKSPFGPWENSPYNPIVKTWSKAERWWSKGHGTILEDTKGSWWVVFHGYEKDYLNMGRQTLMEPIEWTEDGWFKITDGVKTEEPIKRPYAETAKSTFSLSDDFDGKSLGLQWKFFGEYDTTRFHFADNSLVVKGKGNYVSNCSPMLCVPSDHSYTAEVELVIDGNAVGGLVMFYNNSAYSGILADTENVLTNLRGWQFASEKNVIEKHVFLKLKNTENTVDMFYSTDGENWTKIETSLEVSSLNHNGLSGFLSLRIGLCAIGEGSVQFKNFKYQPIK</sequence>
<keyword evidence="3 6" id="KW-0326">Glycosidase</keyword>
<dbReference type="Pfam" id="PF04616">
    <property type="entry name" value="Glyco_hydro_43"/>
    <property type="match status" value="1"/>
</dbReference>
<feature type="signal peptide" evidence="7">
    <location>
        <begin position="1"/>
        <end position="22"/>
    </location>
</feature>
<dbReference type="RefSeq" id="WP_282593124.1">
    <property type="nucleotide sequence ID" value="NZ_JAPAAF010000040.1"/>
</dbReference>
<dbReference type="GO" id="GO:0004553">
    <property type="term" value="F:hydrolase activity, hydrolyzing O-glycosyl compounds"/>
    <property type="evidence" value="ECO:0007669"/>
    <property type="project" value="InterPro"/>
</dbReference>
<feature type="chain" id="PRO_5041352598" evidence="7">
    <location>
        <begin position="23"/>
        <end position="506"/>
    </location>
</feature>
<evidence type="ECO:0000256" key="5">
    <source>
        <dbReference type="PIRSR" id="PIRSR606710-2"/>
    </source>
</evidence>
<proteinExistence type="inferred from homology"/>
<evidence type="ECO:0000256" key="3">
    <source>
        <dbReference type="ARBA" id="ARBA00023295"/>
    </source>
</evidence>
<dbReference type="PANTHER" id="PTHR42812">
    <property type="entry name" value="BETA-XYLOSIDASE"/>
    <property type="match status" value="1"/>
</dbReference>
<feature type="active site" description="Proton acceptor" evidence="4">
    <location>
        <position position="47"/>
    </location>
</feature>
<feature type="site" description="Important for catalytic activity, responsible for pKa modulation of the active site Glu and correct orientation of both the proton donor and substrate" evidence="5">
    <location>
        <position position="141"/>
    </location>
</feature>
<dbReference type="Gene3D" id="2.60.120.200">
    <property type="match status" value="1"/>
</dbReference>
<evidence type="ECO:0000313" key="9">
    <source>
        <dbReference type="EMBL" id="MCW0484532.1"/>
    </source>
</evidence>
<keyword evidence="2 6" id="KW-0378">Hydrolase</keyword>
<comment type="similarity">
    <text evidence="1 6">Belongs to the glycosyl hydrolase 43 family.</text>
</comment>
<dbReference type="Pfam" id="PF17851">
    <property type="entry name" value="GH43_C2"/>
    <property type="match status" value="1"/>
</dbReference>
<comment type="caution">
    <text evidence="9">The sequence shown here is derived from an EMBL/GenBank/DDBJ whole genome shotgun (WGS) entry which is preliminary data.</text>
</comment>
<dbReference type="SUPFAM" id="SSF75005">
    <property type="entry name" value="Arabinanase/levansucrase/invertase"/>
    <property type="match status" value="1"/>
</dbReference>
<dbReference type="InterPro" id="IPR051795">
    <property type="entry name" value="Glycosyl_Hydrlase_43"/>
</dbReference>
<accession>A0AA42CAZ9</accession>
<evidence type="ECO:0000256" key="4">
    <source>
        <dbReference type="PIRSR" id="PIRSR606710-1"/>
    </source>
</evidence>
<dbReference type="PANTHER" id="PTHR42812:SF2">
    <property type="entry name" value="XYLOSIDASE_ARABINOSIDASE"/>
    <property type="match status" value="1"/>
</dbReference>
<evidence type="ECO:0000313" key="10">
    <source>
        <dbReference type="Proteomes" id="UP001163821"/>
    </source>
</evidence>